<gene>
    <name evidence="3" type="ORF">Taro_001041</name>
</gene>
<evidence type="ECO:0000256" key="2">
    <source>
        <dbReference type="SAM" id="MobiDB-lite"/>
    </source>
</evidence>
<dbReference type="Proteomes" id="UP000652761">
    <property type="component" value="Unassembled WGS sequence"/>
</dbReference>
<comment type="caution">
    <text evidence="3">The sequence shown here is derived from an EMBL/GenBank/DDBJ whole genome shotgun (WGS) entry which is preliminary data.</text>
</comment>
<dbReference type="Pfam" id="PF02704">
    <property type="entry name" value="GASA"/>
    <property type="match status" value="1"/>
</dbReference>
<feature type="region of interest" description="Disordered" evidence="2">
    <location>
        <begin position="1"/>
        <end position="22"/>
    </location>
</feature>
<keyword evidence="4" id="KW-1185">Reference proteome</keyword>
<proteinExistence type="inferred from homology"/>
<feature type="compositionally biased region" description="Basic and acidic residues" evidence="2">
    <location>
        <begin position="1"/>
        <end position="15"/>
    </location>
</feature>
<evidence type="ECO:0000313" key="3">
    <source>
        <dbReference type="EMBL" id="MQL68768.1"/>
    </source>
</evidence>
<dbReference type="OrthoDB" id="625265at2759"/>
<name>A0A843T9V9_COLES</name>
<dbReference type="AlphaFoldDB" id="A0A843T9V9"/>
<organism evidence="3 4">
    <name type="scientific">Colocasia esculenta</name>
    <name type="common">Wild taro</name>
    <name type="synonym">Arum esculentum</name>
    <dbReference type="NCBI Taxonomy" id="4460"/>
    <lineage>
        <taxon>Eukaryota</taxon>
        <taxon>Viridiplantae</taxon>
        <taxon>Streptophyta</taxon>
        <taxon>Embryophyta</taxon>
        <taxon>Tracheophyta</taxon>
        <taxon>Spermatophyta</taxon>
        <taxon>Magnoliopsida</taxon>
        <taxon>Liliopsida</taxon>
        <taxon>Araceae</taxon>
        <taxon>Aroideae</taxon>
        <taxon>Colocasieae</taxon>
        <taxon>Colocasia</taxon>
    </lineage>
</organism>
<dbReference type="PANTHER" id="PTHR23201:SF12">
    <property type="entry name" value="OS05G0432200 PROTEIN"/>
    <property type="match status" value="1"/>
</dbReference>
<reference evidence="3" key="1">
    <citation type="submission" date="2017-07" db="EMBL/GenBank/DDBJ databases">
        <title>Taro Niue Genome Assembly and Annotation.</title>
        <authorList>
            <person name="Atibalentja N."/>
            <person name="Keating K."/>
            <person name="Fields C.J."/>
        </authorList>
    </citation>
    <scope>NUCLEOTIDE SEQUENCE</scope>
    <source>
        <strain evidence="3">Niue_2</strain>
        <tissue evidence="3">Leaf</tissue>
    </source>
</reference>
<accession>A0A843T9V9</accession>
<dbReference type="EMBL" id="NMUH01000021">
    <property type="protein sequence ID" value="MQL68768.1"/>
    <property type="molecule type" value="Genomic_DNA"/>
</dbReference>
<dbReference type="InterPro" id="IPR003854">
    <property type="entry name" value="GASA"/>
</dbReference>
<sequence length="164" mass="17859">MHPRTHDSNIPRDDYFSAGPSSDAPWSVRVPFRVDPLEEQSLSPERPTWVLDCRTSHTEHALRLLNDWFSIVCLLLLALIDAHIVESRLAAAHTGNGRSLLAPIDCGSACDARCRLSSMPNLCKRACGTCCGRCNCGPPGTSGNEDVCPCYANMTTHGGKHKCP</sequence>
<protein>
    <submittedName>
        <fullName evidence="3">Uncharacterized protein</fullName>
    </submittedName>
</protein>
<dbReference type="PANTHER" id="PTHR23201">
    <property type="entry name" value="EXTENSIN, PROLINE-RICH PROTEIN"/>
    <property type="match status" value="1"/>
</dbReference>
<evidence type="ECO:0000256" key="1">
    <source>
        <dbReference type="ARBA" id="ARBA00010582"/>
    </source>
</evidence>
<comment type="similarity">
    <text evidence="1">Belongs to the GASA family.</text>
</comment>
<evidence type="ECO:0000313" key="4">
    <source>
        <dbReference type="Proteomes" id="UP000652761"/>
    </source>
</evidence>